<keyword evidence="1 2" id="KW-0238">DNA-binding</keyword>
<dbReference type="InterPro" id="IPR001647">
    <property type="entry name" value="HTH_TetR"/>
</dbReference>
<dbReference type="PRINTS" id="PR00455">
    <property type="entry name" value="HTHTETR"/>
</dbReference>
<evidence type="ECO:0000313" key="5">
    <source>
        <dbReference type="Proteomes" id="UP000677918"/>
    </source>
</evidence>
<proteinExistence type="predicted"/>
<dbReference type="SUPFAM" id="SSF48498">
    <property type="entry name" value="Tetracyclin repressor-like, C-terminal domain"/>
    <property type="match status" value="1"/>
</dbReference>
<reference evidence="4" key="1">
    <citation type="submission" date="2021-04" db="EMBL/GenBank/DDBJ databases">
        <title>Draft genome sequence of Xylanibacillus composti strain K13.</title>
        <authorList>
            <person name="Uke A."/>
            <person name="Chhe C."/>
            <person name="Baramee S."/>
            <person name="Kosugi A."/>
        </authorList>
    </citation>
    <scope>NUCLEOTIDE SEQUENCE</scope>
    <source>
        <strain evidence="4">K13</strain>
    </source>
</reference>
<dbReference type="InterPro" id="IPR050109">
    <property type="entry name" value="HTH-type_TetR-like_transc_reg"/>
</dbReference>
<evidence type="ECO:0000313" key="4">
    <source>
        <dbReference type="EMBL" id="GIQ70391.1"/>
    </source>
</evidence>
<protein>
    <recommendedName>
        <fullName evidence="3">HTH tetR-type domain-containing protein</fullName>
    </recommendedName>
</protein>
<keyword evidence="5" id="KW-1185">Reference proteome</keyword>
<dbReference type="SUPFAM" id="SSF46689">
    <property type="entry name" value="Homeodomain-like"/>
    <property type="match status" value="1"/>
</dbReference>
<dbReference type="PANTHER" id="PTHR30055">
    <property type="entry name" value="HTH-TYPE TRANSCRIPTIONAL REGULATOR RUTR"/>
    <property type="match status" value="1"/>
</dbReference>
<comment type="caution">
    <text evidence="4">The sequence shown here is derived from an EMBL/GenBank/DDBJ whole genome shotgun (WGS) entry which is preliminary data.</text>
</comment>
<dbReference type="RefSeq" id="WP_213413224.1">
    <property type="nucleotide sequence ID" value="NZ_BOVK01000046.1"/>
</dbReference>
<dbReference type="Gene3D" id="1.10.10.60">
    <property type="entry name" value="Homeodomain-like"/>
    <property type="match status" value="1"/>
</dbReference>
<evidence type="ECO:0000256" key="1">
    <source>
        <dbReference type="ARBA" id="ARBA00023125"/>
    </source>
</evidence>
<dbReference type="InterPro" id="IPR036271">
    <property type="entry name" value="Tet_transcr_reg_TetR-rel_C_sf"/>
</dbReference>
<dbReference type="GO" id="GO:0000976">
    <property type="term" value="F:transcription cis-regulatory region binding"/>
    <property type="evidence" value="ECO:0007669"/>
    <property type="project" value="TreeGrafter"/>
</dbReference>
<dbReference type="PANTHER" id="PTHR30055:SF209">
    <property type="entry name" value="POSSIBLE TRANSCRIPTIONAL REGULATORY PROTEIN (PROBABLY TETR-FAMILY)"/>
    <property type="match status" value="1"/>
</dbReference>
<dbReference type="EMBL" id="BOVK01000046">
    <property type="protein sequence ID" value="GIQ70391.1"/>
    <property type="molecule type" value="Genomic_DNA"/>
</dbReference>
<accession>A0A8J4H626</accession>
<dbReference type="PROSITE" id="PS50977">
    <property type="entry name" value="HTH_TETR_2"/>
    <property type="match status" value="1"/>
</dbReference>
<organism evidence="4 5">
    <name type="scientific">Xylanibacillus composti</name>
    <dbReference type="NCBI Taxonomy" id="1572762"/>
    <lineage>
        <taxon>Bacteria</taxon>
        <taxon>Bacillati</taxon>
        <taxon>Bacillota</taxon>
        <taxon>Bacilli</taxon>
        <taxon>Bacillales</taxon>
        <taxon>Paenibacillaceae</taxon>
        <taxon>Xylanibacillus</taxon>
    </lineage>
</organism>
<evidence type="ECO:0000259" key="3">
    <source>
        <dbReference type="PROSITE" id="PS50977"/>
    </source>
</evidence>
<dbReference type="Gene3D" id="1.10.357.10">
    <property type="entry name" value="Tetracycline Repressor, domain 2"/>
    <property type="match status" value="1"/>
</dbReference>
<dbReference type="Proteomes" id="UP000677918">
    <property type="component" value="Unassembled WGS sequence"/>
</dbReference>
<dbReference type="InterPro" id="IPR023772">
    <property type="entry name" value="DNA-bd_HTH_TetR-type_CS"/>
</dbReference>
<gene>
    <name evidence="4" type="ORF">XYCOK13_32150</name>
</gene>
<sequence length="196" mass="22818">MSDLNEKDEVTIKILDTAQTLFQEYGIEDVSMHQIAQSSGIGQGTLYRRFPSKNMLCLSLMKNKFERFMRDTEAYLREARDVPVVQKLTTVVTRLVLLAGEDLEWMKQIMRTDRLRDTKVNCFELPPFVFIRNHVEHLLKEAEAAHKLKPVDPFFTASMIATSLTPEMITYLNDQGYSMEEIAERYCQSFIHPLFK</sequence>
<name>A0A8J4H626_9BACL</name>
<dbReference type="AlphaFoldDB" id="A0A8J4H626"/>
<dbReference type="InterPro" id="IPR009057">
    <property type="entry name" value="Homeodomain-like_sf"/>
</dbReference>
<dbReference type="PROSITE" id="PS01081">
    <property type="entry name" value="HTH_TETR_1"/>
    <property type="match status" value="1"/>
</dbReference>
<dbReference type="GO" id="GO:0003700">
    <property type="term" value="F:DNA-binding transcription factor activity"/>
    <property type="evidence" value="ECO:0007669"/>
    <property type="project" value="TreeGrafter"/>
</dbReference>
<feature type="domain" description="HTH tetR-type" evidence="3">
    <location>
        <begin position="8"/>
        <end position="68"/>
    </location>
</feature>
<evidence type="ECO:0000256" key="2">
    <source>
        <dbReference type="PROSITE-ProRule" id="PRU00335"/>
    </source>
</evidence>
<dbReference type="Pfam" id="PF00440">
    <property type="entry name" value="TetR_N"/>
    <property type="match status" value="1"/>
</dbReference>
<feature type="DNA-binding region" description="H-T-H motif" evidence="2">
    <location>
        <begin position="31"/>
        <end position="50"/>
    </location>
</feature>